<reference evidence="2" key="1">
    <citation type="journal article" date="1994" name="Yeast">
        <title>DNA sequencing of a 36.2 kb fragment located between the FAS1 and LAP loci of chromosome XI of Saccharomyces cerevisiae.</title>
        <authorList>
            <person name="Vandenbol M."/>
            <person name="Bolle P."/>
            <person name="Dion C."/>
            <person name="Portetelle D."/>
            <person name="Hilger F."/>
        </authorList>
    </citation>
    <scope>NUCLEOTIDE SEQUENCE</scope>
    <source>
        <strain evidence="2">S288C</strain>
    </source>
</reference>
<dbReference type="EMBL" id="Z26877">
    <property type="protein sequence ID" value="CAA81505.1"/>
    <property type="molecule type" value="Genomic_DNA"/>
</dbReference>
<keyword evidence="1" id="KW-0472">Membrane</keyword>
<sequence length="133" mass="14151">MFRTPSSKDDCVLKTETSFCIVCFIFILISAVDLEPLAFLSLSKFAMDSLPKSEGSGLCGNPGCKVSATVWATARPKTTRSNKELAPNLLAPWTETQAASPQAIKPGITLSSPVSSSMVNASPFHFVGIPPML</sequence>
<organism evidence="2">
    <name type="scientific">Saccharomyces cerevisiae</name>
    <name type="common">Baker's yeast</name>
    <dbReference type="NCBI Taxonomy" id="4932"/>
    <lineage>
        <taxon>Eukaryota</taxon>
        <taxon>Fungi</taxon>
        <taxon>Dikarya</taxon>
        <taxon>Ascomycota</taxon>
        <taxon>Saccharomycotina</taxon>
        <taxon>Saccharomycetes</taxon>
        <taxon>Saccharomycetales</taxon>
        <taxon>Saccharomycetaceae</taxon>
        <taxon>Saccharomyces</taxon>
    </lineage>
</organism>
<name>E9PAC7_YEASX</name>
<proteinExistence type="predicted"/>
<dbReference type="AlphaFoldDB" id="E9PAC7"/>
<keyword evidence="1" id="KW-1133">Transmembrane helix</keyword>
<keyword evidence="1" id="KW-0812">Transmembrane</keyword>
<evidence type="ECO:0000313" key="2">
    <source>
        <dbReference type="EMBL" id="CAA81505.1"/>
    </source>
</evidence>
<protein>
    <submittedName>
        <fullName evidence="2">Uncharacterized protein</fullName>
    </submittedName>
</protein>
<evidence type="ECO:0000256" key="1">
    <source>
        <dbReference type="SAM" id="Phobius"/>
    </source>
</evidence>
<accession>E9PAC7</accession>
<feature type="transmembrane region" description="Helical" evidence="1">
    <location>
        <begin position="12"/>
        <end position="32"/>
    </location>
</feature>